<feature type="compositionally biased region" description="Polar residues" evidence="1">
    <location>
        <begin position="14"/>
        <end position="27"/>
    </location>
</feature>
<dbReference type="Pfam" id="PF18142">
    <property type="entry name" value="SLATT_fungal"/>
    <property type="match status" value="1"/>
</dbReference>
<comment type="caution">
    <text evidence="4">The sequence shown here is derived from an EMBL/GenBank/DDBJ whole genome shotgun (WGS) entry which is preliminary data.</text>
</comment>
<dbReference type="AlphaFoldDB" id="A0AB34KVP3"/>
<gene>
    <name evidence="4" type="ORF">WHR41_03486</name>
</gene>
<dbReference type="EMBL" id="JAAQHG020000009">
    <property type="protein sequence ID" value="KAL1587600.1"/>
    <property type="molecule type" value="Genomic_DNA"/>
</dbReference>
<reference evidence="4 5" key="1">
    <citation type="journal article" date="2020" name="Microbiol. Resour. Announc.">
        <title>Draft Genome Sequence of a Cladosporium Species Isolated from the Mesophotic Ascidian Didemnum maculosum.</title>
        <authorList>
            <person name="Gioti A."/>
            <person name="Siaperas R."/>
            <person name="Nikolaivits E."/>
            <person name="Le Goff G."/>
            <person name="Ouazzani J."/>
            <person name="Kotoulas G."/>
            <person name="Topakas E."/>
        </authorList>
    </citation>
    <scope>NUCLEOTIDE SEQUENCE [LARGE SCALE GENOMIC DNA]</scope>
    <source>
        <strain evidence="4 5">TM138-S3</strain>
    </source>
</reference>
<sequence>MITFRQSHPRFVSQPPTSRTDNSSTCANYSGEQETVKMHELPKELGNSLRSFRNSVHRHNAEPDIEKAIDGEGAKRPHQTSSSLILHPTFSRQALGLNIPTHDEGPQKADQQPVQHALSHHSSKHTHHRWAPETPAGAKRPLLTAPKIADPDPAADRLDDDEKPLAEEDFYKLMGMKPPVSKTENPKKLGMKNGMYTRIVAKYDYINMKYRIFDVLTYVLLVLQLLLGAVFVVLGSIAVLGALSTVTAGALALMKGQGLPNRLHQMRDDLHNVKFEAEELYWDVAAGRTVLYRDIRKLREDYLRVMEDGRRNHPDTWNAAAQQVAAGVHTLAGKEKAGAIPGAVPIKLG</sequence>
<dbReference type="InterPro" id="IPR041622">
    <property type="entry name" value="SLATT_fungi"/>
</dbReference>
<keyword evidence="2" id="KW-0472">Membrane</keyword>
<dbReference type="PANTHER" id="PTHR38793:SF3">
    <property type="entry name" value="SMODS AND SLOG-ASSOCIATING 2TM EFFECTOR DOMAIN-CONTAINING PROTEIN"/>
    <property type="match status" value="1"/>
</dbReference>
<name>A0AB34KVP3_9PEZI</name>
<dbReference type="Proteomes" id="UP000803884">
    <property type="component" value="Unassembled WGS sequence"/>
</dbReference>
<dbReference type="PANTHER" id="PTHR38793">
    <property type="entry name" value="SLATT_FUNGAL DOMAIN-CONTAINING PROTEIN-RELATED"/>
    <property type="match status" value="1"/>
</dbReference>
<proteinExistence type="predicted"/>
<feature type="domain" description="SMODS and SLOG-associating 2TM effector" evidence="3">
    <location>
        <begin position="198"/>
        <end position="307"/>
    </location>
</feature>
<keyword evidence="5" id="KW-1185">Reference proteome</keyword>
<feature type="transmembrane region" description="Helical" evidence="2">
    <location>
        <begin position="212"/>
        <end position="231"/>
    </location>
</feature>
<keyword evidence="2" id="KW-1133">Transmembrane helix</keyword>
<accession>A0AB34KVP3</accession>
<feature type="compositionally biased region" description="Basic and acidic residues" evidence="1">
    <location>
        <begin position="66"/>
        <end position="75"/>
    </location>
</feature>
<evidence type="ECO:0000313" key="5">
    <source>
        <dbReference type="Proteomes" id="UP000803884"/>
    </source>
</evidence>
<dbReference type="GeneID" id="96004930"/>
<evidence type="ECO:0000259" key="3">
    <source>
        <dbReference type="Pfam" id="PF18142"/>
    </source>
</evidence>
<dbReference type="NCBIfam" id="NF033635">
    <property type="entry name" value="SLATT_fungal"/>
    <property type="match status" value="1"/>
</dbReference>
<protein>
    <recommendedName>
        <fullName evidence="3">SMODS and SLOG-associating 2TM effector domain-containing protein</fullName>
    </recommendedName>
</protein>
<feature type="compositionally biased region" description="Basic residues" evidence="1">
    <location>
        <begin position="118"/>
        <end position="129"/>
    </location>
</feature>
<evidence type="ECO:0000256" key="1">
    <source>
        <dbReference type="SAM" id="MobiDB-lite"/>
    </source>
</evidence>
<keyword evidence="2" id="KW-0812">Transmembrane</keyword>
<organism evidence="4 5">
    <name type="scientific">Cladosporium halotolerans</name>
    <dbReference type="NCBI Taxonomy" id="1052096"/>
    <lineage>
        <taxon>Eukaryota</taxon>
        <taxon>Fungi</taxon>
        <taxon>Dikarya</taxon>
        <taxon>Ascomycota</taxon>
        <taxon>Pezizomycotina</taxon>
        <taxon>Dothideomycetes</taxon>
        <taxon>Dothideomycetidae</taxon>
        <taxon>Cladosporiales</taxon>
        <taxon>Cladosporiaceae</taxon>
        <taxon>Cladosporium</taxon>
    </lineage>
</organism>
<feature type="region of interest" description="Disordered" evidence="1">
    <location>
        <begin position="66"/>
        <end position="161"/>
    </location>
</feature>
<feature type="region of interest" description="Disordered" evidence="1">
    <location>
        <begin position="1"/>
        <end position="27"/>
    </location>
</feature>
<dbReference type="RefSeq" id="XP_069230705.1">
    <property type="nucleotide sequence ID" value="XM_069372092.1"/>
</dbReference>
<evidence type="ECO:0000313" key="4">
    <source>
        <dbReference type="EMBL" id="KAL1587600.1"/>
    </source>
</evidence>
<evidence type="ECO:0000256" key="2">
    <source>
        <dbReference type="SAM" id="Phobius"/>
    </source>
</evidence>